<keyword evidence="2" id="KW-1185">Reference proteome</keyword>
<dbReference type="HOGENOM" id="CLU_2076443_0_0_1"/>
<dbReference type="Proteomes" id="UP000011750">
    <property type="component" value="Chromosome A09"/>
</dbReference>
<evidence type="ECO:0000313" key="1">
    <source>
        <dbReference type="EnsemblPlants" id="Bra026870.1-P"/>
    </source>
</evidence>
<sequence>MGVVKPVVSSSNSFPGGGGFLSSIDAGFVTGRRRLPLLRCRRLLSPGREVSSDVGLVWPEELSSEDDRRSPVNRCVEGVCGEDGGAFELGGVLVVRSWEMAPGFRLLRFSGVDRSGCA</sequence>
<dbReference type="AlphaFoldDB" id="M4EDL0"/>
<organism evidence="1 2">
    <name type="scientific">Brassica campestris</name>
    <name type="common">Field mustard</name>
    <dbReference type="NCBI Taxonomy" id="3711"/>
    <lineage>
        <taxon>Eukaryota</taxon>
        <taxon>Viridiplantae</taxon>
        <taxon>Streptophyta</taxon>
        <taxon>Embryophyta</taxon>
        <taxon>Tracheophyta</taxon>
        <taxon>Spermatophyta</taxon>
        <taxon>Magnoliopsida</taxon>
        <taxon>eudicotyledons</taxon>
        <taxon>Gunneridae</taxon>
        <taxon>Pentapetalae</taxon>
        <taxon>rosids</taxon>
        <taxon>malvids</taxon>
        <taxon>Brassicales</taxon>
        <taxon>Brassicaceae</taxon>
        <taxon>Brassiceae</taxon>
        <taxon>Brassica</taxon>
    </lineage>
</organism>
<dbReference type="InParanoid" id="M4EDL0"/>
<evidence type="ECO:0000313" key="2">
    <source>
        <dbReference type="Proteomes" id="UP000011750"/>
    </source>
</evidence>
<reference evidence="1 2" key="1">
    <citation type="journal article" date="2011" name="Nat. Genet.">
        <title>The genome of the mesopolyploid crop species Brassica rapa.</title>
        <authorList>
            <consortium name="Brassica rapa Genome Sequencing Project Consortium"/>
            <person name="Wang X."/>
            <person name="Wang H."/>
            <person name="Wang J."/>
            <person name="Sun R."/>
            <person name="Wu J."/>
            <person name="Liu S."/>
            <person name="Bai Y."/>
            <person name="Mun J.H."/>
            <person name="Bancroft I."/>
            <person name="Cheng F."/>
            <person name="Huang S."/>
            <person name="Li X."/>
            <person name="Hua W."/>
            <person name="Wang J."/>
            <person name="Wang X."/>
            <person name="Freeling M."/>
            <person name="Pires J.C."/>
            <person name="Paterson A.H."/>
            <person name="Chalhoub B."/>
            <person name="Wang B."/>
            <person name="Hayward A."/>
            <person name="Sharpe A.G."/>
            <person name="Park B.S."/>
            <person name="Weisshaar B."/>
            <person name="Liu B."/>
            <person name="Li B."/>
            <person name="Liu B."/>
            <person name="Tong C."/>
            <person name="Song C."/>
            <person name="Duran C."/>
            <person name="Peng C."/>
            <person name="Geng C."/>
            <person name="Koh C."/>
            <person name="Lin C."/>
            <person name="Edwards D."/>
            <person name="Mu D."/>
            <person name="Shen D."/>
            <person name="Soumpourou E."/>
            <person name="Li F."/>
            <person name="Fraser F."/>
            <person name="Conant G."/>
            <person name="Lassalle G."/>
            <person name="King G.J."/>
            <person name="Bonnema G."/>
            <person name="Tang H."/>
            <person name="Wang H."/>
            <person name="Belcram H."/>
            <person name="Zhou H."/>
            <person name="Hirakawa H."/>
            <person name="Abe H."/>
            <person name="Guo H."/>
            <person name="Wang H."/>
            <person name="Jin H."/>
            <person name="Parkin I.A."/>
            <person name="Batley J."/>
            <person name="Kim J.S."/>
            <person name="Just J."/>
            <person name="Li J."/>
            <person name="Xu J."/>
            <person name="Deng J."/>
            <person name="Kim J.A."/>
            <person name="Li J."/>
            <person name="Yu J."/>
            <person name="Meng J."/>
            <person name="Wang J."/>
            <person name="Min J."/>
            <person name="Poulain J."/>
            <person name="Wang J."/>
            <person name="Hatakeyama K."/>
            <person name="Wu K."/>
            <person name="Wang L."/>
            <person name="Fang L."/>
            <person name="Trick M."/>
            <person name="Links M.G."/>
            <person name="Zhao M."/>
            <person name="Jin M."/>
            <person name="Ramchiary N."/>
            <person name="Drou N."/>
            <person name="Berkman P.J."/>
            <person name="Cai Q."/>
            <person name="Huang Q."/>
            <person name="Li R."/>
            <person name="Tabata S."/>
            <person name="Cheng S."/>
            <person name="Zhang S."/>
            <person name="Zhang S."/>
            <person name="Huang S."/>
            <person name="Sato S."/>
            <person name="Sun S."/>
            <person name="Kwon S.J."/>
            <person name="Choi S.R."/>
            <person name="Lee T.H."/>
            <person name="Fan W."/>
            <person name="Zhao X."/>
            <person name="Tan X."/>
            <person name="Xu X."/>
            <person name="Wang Y."/>
            <person name="Qiu Y."/>
            <person name="Yin Y."/>
            <person name="Li Y."/>
            <person name="Du Y."/>
            <person name="Liao Y."/>
            <person name="Lim Y."/>
            <person name="Narusaka Y."/>
            <person name="Wang Y."/>
            <person name="Wang Z."/>
            <person name="Li Z."/>
            <person name="Wang Z."/>
            <person name="Xiong Z."/>
            <person name="Zhang Z."/>
        </authorList>
    </citation>
    <scope>NUCLEOTIDE SEQUENCE [LARGE SCALE GENOMIC DNA]</scope>
    <source>
        <strain evidence="1 2">cv. Chiifu-401-42</strain>
    </source>
</reference>
<reference evidence="1 2" key="2">
    <citation type="journal article" date="2018" name="Hortic Res">
        <title>Improved Brassica rapa reference genome by single-molecule sequencing and chromosome conformation capture technologies.</title>
        <authorList>
            <person name="Zhang L."/>
            <person name="Cai X."/>
            <person name="Wu J."/>
            <person name="Liu M."/>
            <person name="Grob S."/>
            <person name="Cheng F."/>
            <person name="Liang J."/>
            <person name="Cai C."/>
            <person name="Liu Z."/>
            <person name="Liu B."/>
            <person name="Wang F."/>
            <person name="Li S."/>
            <person name="Liu F."/>
            <person name="Li X."/>
            <person name="Cheng L."/>
            <person name="Yang W."/>
            <person name="Li M.H."/>
            <person name="Grossniklaus U."/>
            <person name="Zheng H."/>
            <person name="Wang X."/>
        </authorList>
    </citation>
    <scope>NUCLEOTIDE SEQUENCE [LARGE SCALE GENOMIC DNA]</scope>
    <source>
        <strain evidence="1 2">cv. Chiifu-401-42</strain>
    </source>
</reference>
<dbReference type="EnsemblPlants" id="Bra026870.1">
    <property type="protein sequence ID" value="Bra026870.1-P"/>
    <property type="gene ID" value="Bra026870"/>
</dbReference>
<name>M4EDL0_BRACM</name>
<accession>M4EDL0</accession>
<protein>
    <submittedName>
        <fullName evidence="1">Uncharacterized protein</fullName>
    </submittedName>
</protein>
<dbReference type="Gramene" id="Bra026870.1">
    <property type="protein sequence ID" value="Bra026870.1-P"/>
    <property type="gene ID" value="Bra026870"/>
</dbReference>
<reference evidence="1" key="3">
    <citation type="submission" date="2023-03" db="UniProtKB">
        <authorList>
            <consortium name="EnsemblPlants"/>
        </authorList>
    </citation>
    <scope>IDENTIFICATION</scope>
    <source>
        <strain evidence="1">cv. Chiifu-401-42</strain>
    </source>
</reference>
<proteinExistence type="predicted"/>